<evidence type="ECO:0000256" key="2">
    <source>
        <dbReference type="SAM" id="Phobius"/>
    </source>
</evidence>
<accession>A0A849BJU3</accession>
<keyword evidence="2" id="KW-0472">Membrane</keyword>
<name>A0A849BJU3_9ACTN</name>
<dbReference type="Proteomes" id="UP000555552">
    <property type="component" value="Unassembled WGS sequence"/>
</dbReference>
<feature type="transmembrane region" description="Helical" evidence="2">
    <location>
        <begin position="124"/>
        <end position="143"/>
    </location>
</feature>
<evidence type="ECO:0000256" key="1">
    <source>
        <dbReference type="SAM" id="MobiDB-lite"/>
    </source>
</evidence>
<sequence length="160" mass="16378">MATAYPAPAGEPTRGTVTDPADLPGPDDGHFRDAQPIERASNYAKAVASIIGAVLVVLVAALADNTVTTVELINVGIALVSAVVVYLVPNLEAGWRRYAKLAAAAIAAGLQALAVAVLGDGVDLSAWLQVAIAVLTAAGVVILPNTDPWSEWVQDDQLGT</sequence>
<feature type="transmembrane region" description="Helical" evidence="2">
    <location>
        <begin position="101"/>
        <end position="118"/>
    </location>
</feature>
<keyword evidence="4" id="KW-1185">Reference proteome</keyword>
<dbReference type="EMBL" id="JABEMA010000004">
    <property type="protein sequence ID" value="NNH21625.1"/>
    <property type="molecule type" value="Genomic_DNA"/>
</dbReference>
<reference evidence="3 4" key="1">
    <citation type="submission" date="2020-05" db="EMBL/GenBank/DDBJ databases">
        <title>MicrobeNet Type strains.</title>
        <authorList>
            <person name="Nicholson A.C."/>
        </authorList>
    </citation>
    <scope>NUCLEOTIDE SEQUENCE [LARGE SCALE GENOMIC DNA]</scope>
    <source>
        <strain evidence="3 4">JCM 14547</strain>
    </source>
</reference>
<keyword evidence="2" id="KW-1133">Transmembrane helix</keyword>
<feature type="transmembrane region" description="Helical" evidence="2">
    <location>
        <begin position="42"/>
        <end position="63"/>
    </location>
</feature>
<dbReference type="AlphaFoldDB" id="A0A849BJU3"/>
<proteinExistence type="predicted"/>
<evidence type="ECO:0000313" key="4">
    <source>
        <dbReference type="Proteomes" id="UP000555552"/>
    </source>
</evidence>
<evidence type="ECO:0000313" key="3">
    <source>
        <dbReference type="EMBL" id="NNH21625.1"/>
    </source>
</evidence>
<dbReference type="RefSeq" id="WP_171201494.1">
    <property type="nucleotide sequence ID" value="NZ_BAAANP010000006.1"/>
</dbReference>
<comment type="caution">
    <text evidence="3">The sequence shown here is derived from an EMBL/GenBank/DDBJ whole genome shotgun (WGS) entry which is preliminary data.</text>
</comment>
<keyword evidence="2" id="KW-0812">Transmembrane</keyword>
<protein>
    <submittedName>
        <fullName evidence="3">Uncharacterized protein</fullName>
    </submittedName>
</protein>
<organism evidence="3 4">
    <name type="scientific">Pseudokineococcus marinus</name>
    <dbReference type="NCBI Taxonomy" id="351215"/>
    <lineage>
        <taxon>Bacteria</taxon>
        <taxon>Bacillati</taxon>
        <taxon>Actinomycetota</taxon>
        <taxon>Actinomycetes</taxon>
        <taxon>Kineosporiales</taxon>
        <taxon>Kineosporiaceae</taxon>
        <taxon>Pseudokineococcus</taxon>
    </lineage>
</organism>
<gene>
    <name evidence="3" type="ORF">HLB09_00700</name>
</gene>
<feature type="transmembrane region" description="Helical" evidence="2">
    <location>
        <begin position="69"/>
        <end position="89"/>
    </location>
</feature>
<feature type="region of interest" description="Disordered" evidence="1">
    <location>
        <begin position="1"/>
        <end position="29"/>
    </location>
</feature>